<keyword evidence="5" id="KW-0479">Metal-binding</keyword>
<keyword evidence="2 9" id="KW-0808">Transferase</keyword>
<dbReference type="InterPro" id="IPR032810">
    <property type="entry name" value="CCA-adding_enz_C"/>
</dbReference>
<keyword evidence="7" id="KW-0460">Magnesium</keyword>
<dbReference type="SUPFAM" id="SSF81891">
    <property type="entry name" value="Poly A polymerase C-terminal region-like"/>
    <property type="match status" value="1"/>
</dbReference>
<evidence type="ECO:0000256" key="5">
    <source>
        <dbReference type="ARBA" id="ARBA00022723"/>
    </source>
</evidence>
<evidence type="ECO:0000256" key="3">
    <source>
        <dbReference type="ARBA" id="ARBA00022694"/>
    </source>
</evidence>
<proteinExistence type="inferred from homology"/>
<dbReference type="InterPro" id="IPR032828">
    <property type="entry name" value="PolyA_RNA-bd"/>
</dbReference>
<comment type="cofactor">
    <cofactor evidence="1">
        <name>Mg(2+)</name>
        <dbReference type="ChEBI" id="CHEBI:18420"/>
    </cofactor>
</comment>
<evidence type="ECO:0000256" key="6">
    <source>
        <dbReference type="ARBA" id="ARBA00022741"/>
    </source>
</evidence>
<dbReference type="Gene3D" id="1.10.246.80">
    <property type="match status" value="1"/>
</dbReference>
<dbReference type="Pfam" id="PF01743">
    <property type="entry name" value="PolyA_pol"/>
    <property type="match status" value="1"/>
</dbReference>
<evidence type="ECO:0000313" key="13">
    <source>
        <dbReference type="EMBL" id="SHI90723.1"/>
    </source>
</evidence>
<name>A0A1M6EZ40_9CLOT</name>
<feature type="domain" description="CCA-adding enzyme C-terminal" evidence="12">
    <location>
        <begin position="301"/>
        <end position="440"/>
    </location>
</feature>
<evidence type="ECO:0000256" key="1">
    <source>
        <dbReference type="ARBA" id="ARBA00001946"/>
    </source>
</evidence>
<feature type="domain" description="Poly A polymerase head" evidence="10">
    <location>
        <begin position="26"/>
        <end position="149"/>
    </location>
</feature>
<dbReference type="Gene3D" id="3.30.460.10">
    <property type="entry name" value="Beta Polymerase, domain 2"/>
    <property type="match status" value="1"/>
</dbReference>
<dbReference type="OrthoDB" id="9805698at2"/>
<dbReference type="GO" id="GO:0000166">
    <property type="term" value="F:nucleotide binding"/>
    <property type="evidence" value="ECO:0007669"/>
    <property type="project" value="UniProtKB-KW"/>
</dbReference>
<keyword evidence="3" id="KW-0819">tRNA processing</keyword>
<evidence type="ECO:0000259" key="10">
    <source>
        <dbReference type="Pfam" id="PF01743"/>
    </source>
</evidence>
<keyword evidence="14" id="KW-1185">Reference proteome</keyword>
<dbReference type="InterPro" id="IPR050264">
    <property type="entry name" value="Bact_CCA-adding_enz_type3_sf"/>
</dbReference>
<accession>A0A1M6EZ40</accession>
<evidence type="ECO:0000259" key="11">
    <source>
        <dbReference type="Pfam" id="PF12627"/>
    </source>
</evidence>
<dbReference type="Pfam" id="PF12627">
    <property type="entry name" value="PolyA_pol_RNAbd"/>
    <property type="match status" value="1"/>
</dbReference>
<reference evidence="13 14" key="1">
    <citation type="submission" date="2016-11" db="EMBL/GenBank/DDBJ databases">
        <authorList>
            <person name="Jaros S."/>
            <person name="Januszkiewicz K."/>
            <person name="Wedrychowicz H."/>
        </authorList>
    </citation>
    <scope>NUCLEOTIDE SEQUENCE [LARGE SCALE GENOMIC DNA]</scope>
    <source>
        <strain evidence="13 14">DSM 21758</strain>
    </source>
</reference>
<sequence length="445" mass="51513">MEFKINIPKQVEFIISTLDENSFEAFAVGGCVRDSILLKEPNDWDITTEAEPLKVKEIFESLGYKVVETGIKHGTVTVIVDDEHFEVTTYRLDGEYEDLRRPKEVSFTKSLEEDLKRRDFTINAMAYNDKVGLVDYFNGREDLKNKIIRTVGNPLERFGEDALRMMRAVRFSAQLDFEIDNNTKEAIKKLAPNLNFIAVERINQELNKILVSNGVAKIETLYELGLLEFIIPELIEGFTAQNNPHHIYDVFHHTIKTMENIDNNLDLRLTMLFHDIGKPRAKTTDEKGIDHFYKHQLISYDMANDILKRLKYDNKTIEKVGNLVKEHDNRVKNKKSIRKLLNRIGKENTLELLKVWKADMLSQNPEYLEEKLIWLKDTEKKLNEILVSDECVNIKDLKISGNDILNLGVKGKEVGIILNNLLDKVLEEPELNEPEKLLNLAKQMI</sequence>
<dbReference type="SUPFAM" id="SSF81301">
    <property type="entry name" value="Nucleotidyltransferase"/>
    <property type="match status" value="1"/>
</dbReference>
<organism evidence="13 14">
    <name type="scientific">Clostridium cavendishii DSM 21758</name>
    <dbReference type="NCBI Taxonomy" id="1121302"/>
    <lineage>
        <taxon>Bacteria</taxon>
        <taxon>Bacillati</taxon>
        <taxon>Bacillota</taxon>
        <taxon>Clostridia</taxon>
        <taxon>Eubacteriales</taxon>
        <taxon>Clostridiaceae</taxon>
        <taxon>Clostridium</taxon>
    </lineage>
</organism>
<dbReference type="EMBL" id="FQZB01000005">
    <property type="protein sequence ID" value="SHI90723.1"/>
    <property type="molecule type" value="Genomic_DNA"/>
</dbReference>
<evidence type="ECO:0000256" key="7">
    <source>
        <dbReference type="ARBA" id="ARBA00022842"/>
    </source>
</evidence>
<evidence type="ECO:0000256" key="4">
    <source>
        <dbReference type="ARBA" id="ARBA00022695"/>
    </source>
</evidence>
<keyword evidence="6" id="KW-0547">Nucleotide-binding</keyword>
<dbReference type="Gene3D" id="1.10.3090.10">
    <property type="entry name" value="cca-adding enzyme, domain 2"/>
    <property type="match status" value="1"/>
</dbReference>
<keyword evidence="4" id="KW-0548">Nucleotidyltransferase</keyword>
<keyword evidence="8 9" id="KW-0694">RNA-binding</keyword>
<dbReference type="PANTHER" id="PTHR46173:SF1">
    <property type="entry name" value="CCA TRNA NUCLEOTIDYLTRANSFERASE 1, MITOCHONDRIAL"/>
    <property type="match status" value="1"/>
</dbReference>
<dbReference type="InterPro" id="IPR002646">
    <property type="entry name" value="PolA_pol_head_dom"/>
</dbReference>
<dbReference type="STRING" id="1121302.SAMN02745163_00991"/>
<dbReference type="PANTHER" id="PTHR46173">
    <property type="entry name" value="CCA TRNA NUCLEOTIDYLTRANSFERASE 1, MITOCHONDRIAL"/>
    <property type="match status" value="1"/>
</dbReference>
<protein>
    <submittedName>
        <fullName evidence="13">tRNA nucleotidyltransferase (CCA-adding enzyme)</fullName>
    </submittedName>
</protein>
<dbReference type="NCBIfam" id="NF009814">
    <property type="entry name" value="PRK13299.1"/>
    <property type="match status" value="1"/>
</dbReference>
<evidence type="ECO:0000256" key="2">
    <source>
        <dbReference type="ARBA" id="ARBA00022679"/>
    </source>
</evidence>
<evidence type="ECO:0000259" key="12">
    <source>
        <dbReference type="Pfam" id="PF13735"/>
    </source>
</evidence>
<dbReference type="GO" id="GO:0008033">
    <property type="term" value="P:tRNA processing"/>
    <property type="evidence" value="ECO:0007669"/>
    <property type="project" value="UniProtKB-KW"/>
</dbReference>
<comment type="similarity">
    <text evidence="9">Belongs to the tRNA nucleotidyltransferase/poly(A) polymerase family.</text>
</comment>
<gene>
    <name evidence="13" type="ORF">SAMN02745163_00991</name>
</gene>
<dbReference type="RefSeq" id="WP_072985563.1">
    <property type="nucleotide sequence ID" value="NZ_FQZB01000005.1"/>
</dbReference>
<dbReference type="InterPro" id="IPR043519">
    <property type="entry name" value="NT_sf"/>
</dbReference>
<dbReference type="Proteomes" id="UP000184310">
    <property type="component" value="Unassembled WGS sequence"/>
</dbReference>
<evidence type="ECO:0000256" key="8">
    <source>
        <dbReference type="ARBA" id="ARBA00022884"/>
    </source>
</evidence>
<dbReference type="GO" id="GO:0046872">
    <property type="term" value="F:metal ion binding"/>
    <property type="evidence" value="ECO:0007669"/>
    <property type="project" value="UniProtKB-KW"/>
</dbReference>
<evidence type="ECO:0000313" key="14">
    <source>
        <dbReference type="Proteomes" id="UP000184310"/>
    </source>
</evidence>
<dbReference type="AlphaFoldDB" id="A0A1M6EZ40"/>
<evidence type="ECO:0000256" key="9">
    <source>
        <dbReference type="RuleBase" id="RU003953"/>
    </source>
</evidence>
<feature type="domain" description="tRNA nucleotidyltransferase/poly(A) polymerase RNA and SrmB- binding" evidence="11">
    <location>
        <begin position="176"/>
        <end position="234"/>
    </location>
</feature>
<dbReference type="Pfam" id="PF13735">
    <property type="entry name" value="tRNA_NucTran2_2"/>
    <property type="match status" value="1"/>
</dbReference>
<dbReference type="GO" id="GO:0016779">
    <property type="term" value="F:nucleotidyltransferase activity"/>
    <property type="evidence" value="ECO:0007669"/>
    <property type="project" value="UniProtKB-KW"/>
</dbReference>
<dbReference type="CDD" id="cd05398">
    <property type="entry name" value="NT_ClassII-CCAase"/>
    <property type="match status" value="1"/>
</dbReference>
<dbReference type="GO" id="GO:0000049">
    <property type="term" value="F:tRNA binding"/>
    <property type="evidence" value="ECO:0007669"/>
    <property type="project" value="TreeGrafter"/>
</dbReference>